<dbReference type="SUPFAM" id="SSF56801">
    <property type="entry name" value="Acetyl-CoA synthetase-like"/>
    <property type="match status" value="1"/>
</dbReference>
<name>A0ABU7JSL6_9NOCA</name>
<dbReference type="PANTHER" id="PTHR43201:SF5">
    <property type="entry name" value="MEDIUM-CHAIN ACYL-COA LIGASE ACSF2, MITOCHONDRIAL"/>
    <property type="match status" value="1"/>
</dbReference>
<keyword evidence="2" id="KW-0436">Ligase</keyword>
<dbReference type="Gene3D" id="3.30.300.30">
    <property type="match status" value="1"/>
</dbReference>
<dbReference type="Pfam" id="PF00501">
    <property type="entry name" value="AMP-binding"/>
    <property type="match status" value="1"/>
</dbReference>
<organism evidence="5 6">
    <name type="scientific">Rhodococcus chondri</name>
    <dbReference type="NCBI Taxonomy" id="3065941"/>
    <lineage>
        <taxon>Bacteria</taxon>
        <taxon>Bacillati</taxon>
        <taxon>Actinomycetota</taxon>
        <taxon>Actinomycetes</taxon>
        <taxon>Mycobacteriales</taxon>
        <taxon>Nocardiaceae</taxon>
        <taxon>Rhodococcus</taxon>
    </lineage>
</organism>
<dbReference type="Pfam" id="PF13193">
    <property type="entry name" value="AMP-binding_C"/>
    <property type="match status" value="1"/>
</dbReference>
<dbReference type="InterPro" id="IPR025110">
    <property type="entry name" value="AMP-bd_C"/>
</dbReference>
<dbReference type="Gene3D" id="3.40.50.12780">
    <property type="entry name" value="N-terminal domain of ligase-like"/>
    <property type="match status" value="1"/>
</dbReference>
<evidence type="ECO:0000313" key="5">
    <source>
        <dbReference type="EMBL" id="MEE2033020.1"/>
    </source>
</evidence>
<protein>
    <submittedName>
        <fullName evidence="5">AMP-binding protein</fullName>
    </submittedName>
</protein>
<comment type="similarity">
    <text evidence="1">Belongs to the ATP-dependent AMP-binding enzyme family.</text>
</comment>
<dbReference type="PROSITE" id="PS00455">
    <property type="entry name" value="AMP_BINDING"/>
    <property type="match status" value="1"/>
</dbReference>
<comment type="caution">
    <text evidence="5">The sequence shown here is derived from an EMBL/GenBank/DDBJ whole genome shotgun (WGS) entry which is preliminary data.</text>
</comment>
<dbReference type="Proteomes" id="UP001331936">
    <property type="component" value="Unassembled WGS sequence"/>
</dbReference>
<dbReference type="InterPro" id="IPR045851">
    <property type="entry name" value="AMP-bd_C_sf"/>
</dbReference>
<dbReference type="InterPro" id="IPR020845">
    <property type="entry name" value="AMP-binding_CS"/>
</dbReference>
<feature type="domain" description="AMP-dependent synthetase/ligase" evidence="3">
    <location>
        <begin position="28"/>
        <end position="429"/>
    </location>
</feature>
<dbReference type="PANTHER" id="PTHR43201">
    <property type="entry name" value="ACYL-COA SYNTHETASE"/>
    <property type="match status" value="1"/>
</dbReference>
<evidence type="ECO:0000259" key="4">
    <source>
        <dbReference type="Pfam" id="PF13193"/>
    </source>
</evidence>
<proteinExistence type="inferred from homology"/>
<reference evidence="5 6" key="1">
    <citation type="submission" date="2023-08" db="EMBL/GenBank/DDBJ databases">
        <authorList>
            <person name="Girao M."/>
            <person name="Carvalho M.F."/>
        </authorList>
    </citation>
    <scope>NUCLEOTIDE SEQUENCE [LARGE SCALE GENOMIC DNA]</scope>
    <source>
        <strain evidence="5 6">CC-R104</strain>
    </source>
</reference>
<evidence type="ECO:0000313" key="6">
    <source>
        <dbReference type="Proteomes" id="UP001331936"/>
    </source>
</evidence>
<feature type="domain" description="AMP-binding enzyme C-terminal" evidence="4">
    <location>
        <begin position="480"/>
        <end position="557"/>
    </location>
</feature>
<sequence>MTKDIDRRRRLLRADYPTWTTRTLDEWLDHSAERYPDRPLVLTDETTLTYSQVADSSRRLADGLIAAGIRPGDRVGLLVANYPEFVPLKFAIARAGAVAIPFNYLYRQEELGYVLAQSQCRLLITMTGFAGLDYLDMLDAIAPGWDTAGFADRPADQEDAVPDLRRVVLFSTDDRTRDDVLSVAGLGELGDRHAGASDAVHRAPDGIADMLYTSGTTGSPKGVLLTHDAVLRTAYSSALTRAYEDGRRTLFSLPCYHMFAYVEGLLSVMFVGGAVIPQTTFSPVGYFGGIERHRATDMICVPTMAVAMAQSPQRHEFDLSSLKAILCGAALAPVWLWQQFESDFGVSEICTGYGMTECGGSMTLTLPEDPLELVSTTVGRPKLAGAASIPGTDVLVQYKAVDPYSGEDLPSGAEGELLSYGPTAMIGFWNKPKETAEAFDGNGWLRSGDIGRVRADGYIQVTGRSKELYKSGGELVMPKEIEDLLAAHEAISQVFAIGLQDERWGEIGCVIIARTPGHSVTEDEVIDLCKSHLARFKVPKHVVFVDAEMLPTTATGKVQKFRLKQLVESALTQSRV</sequence>
<dbReference type="InterPro" id="IPR000873">
    <property type="entry name" value="AMP-dep_synth/lig_dom"/>
</dbReference>
<evidence type="ECO:0000256" key="1">
    <source>
        <dbReference type="ARBA" id="ARBA00006432"/>
    </source>
</evidence>
<dbReference type="InterPro" id="IPR042099">
    <property type="entry name" value="ANL_N_sf"/>
</dbReference>
<accession>A0ABU7JSL6</accession>
<dbReference type="EMBL" id="JAUZMZ010000065">
    <property type="protein sequence ID" value="MEE2033020.1"/>
    <property type="molecule type" value="Genomic_DNA"/>
</dbReference>
<evidence type="ECO:0000256" key="2">
    <source>
        <dbReference type="ARBA" id="ARBA00022598"/>
    </source>
</evidence>
<evidence type="ECO:0000259" key="3">
    <source>
        <dbReference type="Pfam" id="PF00501"/>
    </source>
</evidence>
<keyword evidence="6" id="KW-1185">Reference proteome</keyword>
<dbReference type="RefSeq" id="WP_330152438.1">
    <property type="nucleotide sequence ID" value="NZ_JAUZMZ010000065.1"/>
</dbReference>
<gene>
    <name evidence="5" type="ORF">Q8814_13010</name>
</gene>